<feature type="transmembrane region" description="Helical" evidence="6">
    <location>
        <begin position="25"/>
        <end position="47"/>
    </location>
</feature>
<evidence type="ECO:0000256" key="6">
    <source>
        <dbReference type="SAM" id="Phobius"/>
    </source>
</evidence>
<protein>
    <recommendedName>
        <fullName evidence="7">Amino acid transporter transmembrane domain-containing protein</fullName>
    </recommendedName>
</protein>
<evidence type="ECO:0000259" key="7">
    <source>
        <dbReference type="Pfam" id="PF01490"/>
    </source>
</evidence>
<keyword evidence="4 6" id="KW-1133">Transmembrane helix</keyword>
<dbReference type="AlphaFoldDB" id="A0AAD2EC00"/>
<comment type="subcellular location">
    <subcellularLocation>
        <location evidence="1">Membrane</location>
    </subcellularLocation>
</comment>
<proteinExistence type="predicted"/>
<evidence type="ECO:0000313" key="9">
    <source>
        <dbReference type="Proteomes" id="UP000834106"/>
    </source>
</evidence>
<keyword evidence="3" id="KW-0813">Transport</keyword>
<keyword evidence="2 6" id="KW-0812">Transmembrane</keyword>
<keyword evidence="9" id="KW-1185">Reference proteome</keyword>
<evidence type="ECO:0000256" key="3">
    <source>
        <dbReference type="ARBA" id="ARBA00022970"/>
    </source>
</evidence>
<evidence type="ECO:0000256" key="1">
    <source>
        <dbReference type="ARBA" id="ARBA00004370"/>
    </source>
</evidence>
<gene>
    <name evidence="8" type="ORF">FPE_LOCUS32419</name>
</gene>
<reference evidence="8" key="1">
    <citation type="submission" date="2023-05" db="EMBL/GenBank/DDBJ databases">
        <authorList>
            <person name="Huff M."/>
        </authorList>
    </citation>
    <scope>NUCLEOTIDE SEQUENCE</scope>
</reference>
<dbReference type="GO" id="GO:0016020">
    <property type="term" value="C:membrane"/>
    <property type="evidence" value="ECO:0007669"/>
    <property type="project" value="UniProtKB-SubCell"/>
</dbReference>
<feature type="domain" description="Amino acid transporter transmembrane" evidence="7">
    <location>
        <begin position="2"/>
        <end position="88"/>
    </location>
</feature>
<evidence type="ECO:0000256" key="2">
    <source>
        <dbReference type="ARBA" id="ARBA00022692"/>
    </source>
</evidence>
<evidence type="ECO:0000313" key="8">
    <source>
        <dbReference type="EMBL" id="CAI9784989.1"/>
    </source>
</evidence>
<dbReference type="GO" id="GO:0006865">
    <property type="term" value="P:amino acid transport"/>
    <property type="evidence" value="ECO:0007669"/>
    <property type="project" value="UniProtKB-KW"/>
</dbReference>
<dbReference type="Proteomes" id="UP000834106">
    <property type="component" value="Chromosome 21"/>
</dbReference>
<sequence>MFNLSTTIVGAGIMALPATSKVLGLFVRIAMIVFMAFLTEASIELLLRYSRTAKLVSYAECLYKLVSYGGCFRKVMCFLEPLQVEFIMLVFLKLGLDSTGGMGNSRINVVVE</sequence>
<evidence type="ECO:0000256" key="4">
    <source>
        <dbReference type="ARBA" id="ARBA00022989"/>
    </source>
</evidence>
<keyword evidence="3" id="KW-0029">Amino-acid transport</keyword>
<dbReference type="InterPro" id="IPR013057">
    <property type="entry name" value="AA_transpt_TM"/>
</dbReference>
<accession>A0AAD2EC00</accession>
<organism evidence="8 9">
    <name type="scientific">Fraxinus pennsylvanica</name>
    <dbReference type="NCBI Taxonomy" id="56036"/>
    <lineage>
        <taxon>Eukaryota</taxon>
        <taxon>Viridiplantae</taxon>
        <taxon>Streptophyta</taxon>
        <taxon>Embryophyta</taxon>
        <taxon>Tracheophyta</taxon>
        <taxon>Spermatophyta</taxon>
        <taxon>Magnoliopsida</taxon>
        <taxon>eudicotyledons</taxon>
        <taxon>Gunneridae</taxon>
        <taxon>Pentapetalae</taxon>
        <taxon>asterids</taxon>
        <taxon>lamiids</taxon>
        <taxon>Lamiales</taxon>
        <taxon>Oleaceae</taxon>
        <taxon>Oleeae</taxon>
        <taxon>Fraxinus</taxon>
    </lineage>
</organism>
<name>A0AAD2EC00_9LAMI</name>
<evidence type="ECO:0000256" key="5">
    <source>
        <dbReference type="ARBA" id="ARBA00023136"/>
    </source>
</evidence>
<dbReference type="Pfam" id="PF01490">
    <property type="entry name" value="Aa_trans"/>
    <property type="match status" value="1"/>
</dbReference>
<keyword evidence="5 6" id="KW-0472">Membrane</keyword>
<dbReference type="EMBL" id="OU503056">
    <property type="protein sequence ID" value="CAI9784989.1"/>
    <property type="molecule type" value="Genomic_DNA"/>
</dbReference>